<evidence type="ECO:0008006" key="3">
    <source>
        <dbReference type="Google" id="ProtNLM"/>
    </source>
</evidence>
<dbReference type="Pfam" id="PF03013">
    <property type="entry name" value="Pyr_excise"/>
    <property type="match status" value="1"/>
</dbReference>
<sequence length="131" mass="15392">MRLWHEALISHLPRQQLLGQHRECCALRGNGWGKPHSTVNYVFYHSPLLLFAYHQVIMKEMIARGYNVNERWLDPYHRGKSCEPYAKTQFAEEPSNPLTREKIYPEHDESYLQECLTNLKEKGIIVNLDPG</sequence>
<evidence type="ECO:0000313" key="1">
    <source>
        <dbReference type="EMBL" id="MRH43726.1"/>
    </source>
</evidence>
<dbReference type="EMBL" id="WJNG01000011">
    <property type="protein sequence ID" value="MRH43726.1"/>
    <property type="molecule type" value="Genomic_DNA"/>
</dbReference>
<dbReference type="RefSeq" id="WP_338079441.1">
    <property type="nucleotide sequence ID" value="NZ_WJNG01000011.1"/>
</dbReference>
<accession>A0A6A8DGU0</accession>
<proteinExistence type="predicted"/>
<evidence type="ECO:0000313" key="2">
    <source>
        <dbReference type="Proteomes" id="UP000799092"/>
    </source>
</evidence>
<dbReference type="Proteomes" id="UP000799092">
    <property type="component" value="Unassembled WGS sequence"/>
</dbReference>
<dbReference type="AlphaFoldDB" id="A0A6A8DGU0"/>
<dbReference type="SUPFAM" id="SSF47077">
    <property type="entry name" value="T4 endonuclease V"/>
    <property type="match status" value="1"/>
</dbReference>
<organism evidence="1 2">
    <name type="scientific">Aquibacillus halophilus</name>
    <dbReference type="NCBI Taxonomy" id="930132"/>
    <lineage>
        <taxon>Bacteria</taxon>
        <taxon>Bacillati</taxon>
        <taxon>Bacillota</taxon>
        <taxon>Bacilli</taxon>
        <taxon>Bacillales</taxon>
        <taxon>Bacillaceae</taxon>
        <taxon>Aquibacillus</taxon>
    </lineage>
</organism>
<keyword evidence="2" id="KW-1185">Reference proteome</keyword>
<dbReference type="InterPro" id="IPR012650">
    <property type="entry name" value="CHP02328"/>
</dbReference>
<comment type="caution">
    <text evidence="1">The sequence shown here is derived from an EMBL/GenBank/DDBJ whole genome shotgun (WGS) entry which is preliminary data.</text>
</comment>
<gene>
    <name evidence="1" type="ORF">GH741_13695</name>
</gene>
<protein>
    <recommendedName>
        <fullName evidence="3">Pyrimidine dimer DNA glycosylase</fullName>
    </recommendedName>
</protein>
<dbReference type="InterPro" id="IPR004260">
    <property type="entry name" value="Pyr-dimer_DNA_glycosylase"/>
</dbReference>
<dbReference type="NCBIfam" id="TIGR02328">
    <property type="entry name" value="TIGR02328 family protein"/>
    <property type="match status" value="1"/>
</dbReference>
<name>A0A6A8DGU0_9BACI</name>
<reference evidence="1" key="1">
    <citation type="submission" date="2019-11" db="EMBL/GenBank/DDBJ databases">
        <authorList>
            <person name="Li J."/>
        </authorList>
    </citation>
    <scope>NUCLEOTIDE SEQUENCE</scope>
    <source>
        <strain evidence="1">B6B</strain>
    </source>
</reference>